<accession>A0AAV5W2A4</accession>
<evidence type="ECO:0000313" key="2">
    <source>
        <dbReference type="EMBL" id="GMT25713.1"/>
    </source>
</evidence>
<proteinExistence type="predicted"/>
<evidence type="ECO:0000313" key="3">
    <source>
        <dbReference type="Proteomes" id="UP001432322"/>
    </source>
</evidence>
<comment type="caution">
    <text evidence="2">The sequence shown here is derived from an EMBL/GenBank/DDBJ whole genome shotgun (WGS) entry which is preliminary data.</text>
</comment>
<dbReference type="Proteomes" id="UP001432322">
    <property type="component" value="Unassembled WGS sequence"/>
</dbReference>
<dbReference type="AlphaFoldDB" id="A0AAV5W2A4"/>
<keyword evidence="3" id="KW-1185">Reference proteome</keyword>
<sequence>TTTMEILSIKLPERMNNSNYHYYYIVGVHGGEIAVRRETRTRVGEKEKETYEICKAKFPEALKQLEEAIPEIREKREKEEEEKKKRRERNGSRRYKEL</sequence>
<reference evidence="2" key="1">
    <citation type="submission" date="2023-10" db="EMBL/GenBank/DDBJ databases">
        <title>Genome assembly of Pristionchus species.</title>
        <authorList>
            <person name="Yoshida K."/>
            <person name="Sommer R.J."/>
        </authorList>
    </citation>
    <scope>NUCLEOTIDE SEQUENCE</scope>
    <source>
        <strain evidence="2">RS5133</strain>
    </source>
</reference>
<feature type="region of interest" description="Disordered" evidence="1">
    <location>
        <begin position="70"/>
        <end position="98"/>
    </location>
</feature>
<feature type="non-terminal residue" evidence="2">
    <location>
        <position position="1"/>
    </location>
</feature>
<dbReference type="EMBL" id="BTSY01000004">
    <property type="protein sequence ID" value="GMT25713.1"/>
    <property type="molecule type" value="Genomic_DNA"/>
</dbReference>
<evidence type="ECO:0000256" key="1">
    <source>
        <dbReference type="SAM" id="MobiDB-lite"/>
    </source>
</evidence>
<name>A0AAV5W2A4_9BILA</name>
<gene>
    <name evidence="2" type="ORF">PFISCL1PPCAC_17010</name>
</gene>
<organism evidence="2 3">
    <name type="scientific">Pristionchus fissidentatus</name>
    <dbReference type="NCBI Taxonomy" id="1538716"/>
    <lineage>
        <taxon>Eukaryota</taxon>
        <taxon>Metazoa</taxon>
        <taxon>Ecdysozoa</taxon>
        <taxon>Nematoda</taxon>
        <taxon>Chromadorea</taxon>
        <taxon>Rhabditida</taxon>
        <taxon>Rhabditina</taxon>
        <taxon>Diplogasteromorpha</taxon>
        <taxon>Diplogasteroidea</taxon>
        <taxon>Neodiplogasteridae</taxon>
        <taxon>Pristionchus</taxon>
    </lineage>
</organism>
<protein>
    <submittedName>
        <fullName evidence="2">Uncharacterized protein</fullName>
    </submittedName>
</protein>